<dbReference type="PIRSF" id="PIRSF038800">
    <property type="entry name" value="KYNU"/>
    <property type="match status" value="1"/>
</dbReference>
<evidence type="ECO:0000256" key="2">
    <source>
        <dbReference type="ARBA" id="ARBA00022642"/>
    </source>
</evidence>
<dbReference type="SUPFAM" id="SSF53383">
    <property type="entry name" value="PLP-dependent transferases"/>
    <property type="match status" value="1"/>
</dbReference>
<dbReference type="FunFam" id="3.40.640.10:FF:000031">
    <property type="entry name" value="Kynureninase"/>
    <property type="match status" value="1"/>
</dbReference>
<feature type="binding site" evidence="5">
    <location>
        <position position="166"/>
    </location>
    <ligand>
        <name>pyridoxal 5'-phosphate</name>
        <dbReference type="ChEBI" id="CHEBI:597326"/>
    </ligand>
</feature>
<keyword evidence="10" id="KW-1185">Reference proteome</keyword>
<dbReference type="Proteomes" id="UP000310108">
    <property type="component" value="Unassembled WGS sequence"/>
</dbReference>
<dbReference type="NCBIfam" id="TIGR01814">
    <property type="entry name" value="kynureninase"/>
    <property type="match status" value="1"/>
</dbReference>
<protein>
    <recommendedName>
        <fullName evidence="5 6">Kynureninase</fullName>
        <ecNumber evidence="5 6">3.7.1.3</ecNumber>
    </recommendedName>
    <alternativeName>
        <fullName evidence="5">Biosynthesis of nicotinic acid protein 5</fullName>
    </alternativeName>
    <alternativeName>
        <fullName evidence="5">L-kynurenine hydrolase</fullName>
    </alternativeName>
</protein>
<dbReference type="EC" id="3.7.1.3" evidence="5 6"/>
<feature type="compositionally biased region" description="Low complexity" evidence="7">
    <location>
        <begin position="68"/>
        <end position="82"/>
    </location>
</feature>
<dbReference type="PANTHER" id="PTHR14084">
    <property type="entry name" value="KYNURENINASE"/>
    <property type="match status" value="1"/>
</dbReference>
<dbReference type="STRING" id="1306861.A0A4U6XGF6"/>
<feature type="binding site" evidence="5">
    <location>
        <position position="341"/>
    </location>
    <ligand>
        <name>pyridoxal 5'-phosphate</name>
        <dbReference type="ChEBI" id="CHEBI:597326"/>
    </ligand>
</feature>
<dbReference type="AlphaFoldDB" id="A0A4U6XGF6"/>
<feature type="binding site" evidence="5">
    <location>
        <position position="303"/>
    </location>
    <ligand>
        <name>pyridoxal 5'-phosphate</name>
        <dbReference type="ChEBI" id="CHEBI:597326"/>
    </ligand>
</feature>
<keyword evidence="1 5" id="KW-0963">Cytoplasm</keyword>
<dbReference type="PANTHER" id="PTHR14084:SF2">
    <property type="entry name" value="KYNURENINASE 2"/>
    <property type="match status" value="1"/>
</dbReference>
<dbReference type="GO" id="GO:0019805">
    <property type="term" value="P:quinolinate biosynthetic process"/>
    <property type="evidence" value="ECO:0007669"/>
    <property type="project" value="UniProtKB-UniRule"/>
</dbReference>
<comment type="catalytic activity">
    <reaction evidence="5 6">
        <text>L-kynurenine + H2O = anthranilate + L-alanine + H(+)</text>
        <dbReference type="Rhea" id="RHEA:16813"/>
        <dbReference type="ChEBI" id="CHEBI:15377"/>
        <dbReference type="ChEBI" id="CHEBI:15378"/>
        <dbReference type="ChEBI" id="CHEBI:16567"/>
        <dbReference type="ChEBI" id="CHEBI:57959"/>
        <dbReference type="ChEBI" id="CHEBI:57972"/>
        <dbReference type="EC" id="3.7.1.3"/>
    </reaction>
</comment>
<feature type="modified residue" description="N6-(pyridoxal phosphate)lysine" evidence="5">
    <location>
        <position position="304"/>
    </location>
</feature>
<dbReference type="GO" id="GO:0030170">
    <property type="term" value="F:pyridoxal phosphate binding"/>
    <property type="evidence" value="ECO:0007669"/>
    <property type="project" value="UniProtKB-UniRule"/>
</dbReference>
<dbReference type="GO" id="GO:0097053">
    <property type="term" value="P:L-kynurenine catabolic process"/>
    <property type="evidence" value="ECO:0007669"/>
    <property type="project" value="UniProtKB-UniRule"/>
</dbReference>
<comment type="catalytic activity">
    <reaction evidence="6">
        <text>3-hydroxy-L-kynurenine + H2O = 3-hydroxyanthranilate + L-alanine + H(+)</text>
        <dbReference type="Rhea" id="RHEA:25143"/>
        <dbReference type="ChEBI" id="CHEBI:15377"/>
        <dbReference type="ChEBI" id="CHEBI:15378"/>
        <dbReference type="ChEBI" id="CHEBI:36559"/>
        <dbReference type="ChEBI" id="CHEBI:57972"/>
        <dbReference type="ChEBI" id="CHEBI:58125"/>
        <dbReference type="EC" id="3.7.1.3"/>
    </reaction>
</comment>
<evidence type="ECO:0000256" key="4">
    <source>
        <dbReference type="ARBA" id="ARBA00022898"/>
    </source>
</evidence>
<name>A0A4U6XGF6_9PEZI</name>
<sequence>MEFTAFAEQIRSGRPAKFPANANTLEFAQQLDAQDSLGHLRDEFIIPTKGSLKKKSLNGTLPDKQTLNGHANGVNGTNGANGSLEDDETPSVYFCGNSLGVPPKAVKEYIHAQLETWASIGVNGHFQGLDNSPLVCWQDMAEDVAKKSAHIVGALPEEVVMMNTLTANLHFLMASFYRPTEKKHKIILEWRPFPSDHKYAIESQVQWHGLDPAKSMVQIQPDENFYISTDLILKTIDEHAEETALILLPGIQYYSGQLFDMARITEYAQSKGIVVGWDLAHAAGNVELRLHDWNVDFAAWCTYKYQNAGPGSMAGAFVHERHGKVDTSQGKPKFRHRLTGWYGGDKSVRFNMDNNFLPTVGAGGFQVSNPSAIDLASLSGALSVFSKTNMTELRTKSLVLTAYAEHLLDTILATTAATGEPPFRVLTPRNAHERGAQLSVLLKDGLLERVTEKFVEAGIVCDKRKPGVIRVAPVPLYCTLQDVWKFMDVLGKAIA</sequence>
<comment type="similarity">
    <text evidence="5 6">Belongs to the kynureninase family.</text>
</comment>
<feature type="binding site" evidence="5">
    <location>
        <position position="278"/>
    </location>
    <ligand>
        <name>pyridoxal 5'-phosphate</name>
        <dbReference type="ChEBI" id="CHEBI:597326"/>
    </ligand>
</feature>
<evidence type="ECO:0000256" key="1">
    <source>
        <dbReference type="ARBA" id="ARBA00022490"/>
    </source>
</evidence>
<dbReference type="UniPathway" id="UPA00334">
    <property type="reaction ID" value="UER00455"/>
</dbReference>
<proteinExistence type="inferred from homology"/>
<dbReference type="GO" id="GO:0005737">
    <property type="term" value="C:cytoplasm"/>
    <property type="evidence" value="ECO:0007669"/>
    <property type="project" value="UniProtKB-SubCell"/>
</dbReference>
<organism evidence="9 10">
    <name type="scientific">Colletotrichum tanaceti</name>
    <dbReference type="NCBI Taxonomy" id="1306861"/>
    <lineage>
        <taxon>Eukaryota</taxon>
        <taxon>Fungi</taxon>
        <taxon>Dikarya</taxon>
        <taxon>Ascomycota</taxon>
        <taxon>Pezizomycotina</taxon>
        <taxon>Sordariomycetes</taxon>
        <taxon>Hypocreomycetidae</taxon>
        <taxon>Glomerellales</taxon>
        <taxon>Glomerellaceae</taxon>
        <taxon>Colletotrichum</taxon>
        <taxon>Colletotrichum destructivum species complex</taxon>
    </lineage>
</organism>
<dbReference type="GO" id="GO:0034354">
    <property type="term" value="P:'de novo' NAD+ biosynthetic process from L-tryptophan"/>
    <property type="evidence" value="ECO:0007669"/>
    <property type="project" value="UniProtKB-UniRule"/>
</dbReference>
<comment type="function">
    <text evidence="5 6">Catalyzes the cleavage of L-kynurenine (L-Kyn) and L-3-hydroxykynurenine (L-3OHKyn) into anthranilic acid (AA) and 3-hydroxyanthranilic acid (3-OHAA), respectively.</text>
</comment>
<reference evidence="9 10" key="1">
    <citation type="journal article" date="2019" name="PLoS ONE">
        <title>Comparative genome analysis indicates high evolutionary potential of pathogenicity genes in Colletotrichum tanaceti.</title>
        <authorList>
            <person name="Lelwala R.V."/>
            <person name="Korhonen P.K."/>
            <person name="Young N.D."/>
            <person name="Scott J.B."/>
            <person name="Ades P.A."/>
            <person name="Gasser R.B."/>
            <person name="Taylor P.W.J."/>
        </authorList>
    </citation>
    <scope>NUCLEOTIDE SEQUENCE [LARGE SCALE GENOMIC DNA]</scope>
    <source>
        <strain evidence="9">BRIP57314</strain>
    </source>
</reference>
<dbReference type="HAMAP" id="MF_01970">
    <property type="entry name" value="Kynureninase"/>
    <property type="match status" value="1"/>
</dbReference>
<dbReference type="InterPro" id="IPR015422">
    <property type="entry name" value="PyrdxlP-dep_Trfase_small"/>
</dbReference>
<comment type="subunit">
    <text evidence="5 6">Homodimer.</text>
</comment>
<dbReference type="GO" id="GO:0043420">
    <property type="term" value="P:anthranilate metabolic process"/>
    <property type="evidence" value="ECO:0007669"/>
    <property type="project" value="UniProtKB-UniRule"/>
</dbReference>
<feature type="region of interest" description="Disordered" evidence="7">
    <location>
        <begin position="64"/>
        <end position="83"/>
    </location>
</feature>
<evidence type="ECO:0000256" key="7">
    <source>
        <dbReference type="SAM" id="MobiDB-lite"/>
    </source>
</evidence>
<comment type="caution">
    <text evidence="5">Lacks conserved residue(s) required for the propagation of feature annotation.</text>
</comment>
<gene>
    <name evidence="9" type="primary">kyn-1</name>
    <name evidence="5" type="synonym">BNA5</name>
    <name evidence="9" type="ORF">CTA1_1776</name>
</gene>
<dbReference type="EMBL" id="PJEX01000126">
    <property type="protein sequence ID" value="TKW54674.1"/>
    <property type="molecule type" value="Genomic_DNA"/>
</dbReference>
<dbReference type="InterPro" id="IPR015421">
    <property type="entry name" value="PyrdxlP-dep_Trfase_major"/>
</dbReference>
<feature type="domain" description="Aminotransferase class V" evidence="8">
    <location>
        <begin position="141"/>
        <end position="309"/>
    </location>
</feature>
<dbReference type="Gene3D" id="3.90.1150.10">
    <property type="entry name" value="Aspartate Aminotransferase, domain 1"/>
    <property type="match status" value="1"/>
</dbReference>
<feature type="binding site" evidence="5">
    <location>
        <position position="281"/>
    </location>
    <ligand>
        <name>pyridoxal 5'-phosphate</name>
        <dbReference type="ChEBI" id="CHEBI:597326"/>
    </ligand>
</feature>
<accession>A0A4U6XGF6</accession>
<evidence type="ECO:0000313" key="9">
    <source>
        <dbReference type="EMBL" id="TKW54674.1"/>
    </source>
</evidence>
<dbReference type="Gene3D" id="3.40.640.10">
    <property type="entry name" value="Type I PLP-dependent aspartate aminotransferase-like (Major domain)"/>
    <property type="match status" value="1"/>
</dbReference>
<keyword evidence="2 5" id="KW-0662">Pyridine nucleotide biosynthesis</keyword>
<dbReference type="GO" id="GO:0019441">
    <property type="term" value="P:L-tryptophan catabolic process to kynurenine"/>
    <property type="evidence" value="ECO:0007669"/>
    <property type="project" value="TreeGrafter"/>
</dbReference>
<comment type="pathway">
    <text evidence="5 6">Cofactor biosynthesis; NAD(+) biosynthesis; quinolinate from L-kynurenine: step 2/3.</text>
</comment>
<comment type="subcellular location">
    <subcellularLocation>
        <location evidence="5 6">Cytoplasm</location>
    </subcellularLocation>
</comment>
<feature type="binding site" evidence="5">
    <location>
        <position position="369"/>
    </location>
    <ligand>
        <name>pyridoxal 5'-phosphate</name>
        <dbReference type="ChEBI" id="CHEBI:597326"/>
    </ligand>
</feature>
<evidence type="ECO:0000256" key="5">
    <source>
        <dbReference type="HAMAP-Rule" id="MF_03017"/>
    </source>
</evidence>
<evidence type="ECO:0000259" key="8">
    <source>
        <dbReference type="Pfam" id="PF00266"/>
    </source>
</evidence>
<dbReference type="InterPro" id="IPR000192">
    <property type="entry name" value="Aminotrans_V_dom"/>
</dbReference>
<comment type="pathway">
    <text evidence="5 6">Amino-acid degradation; L-kynurenine degradation; L-alanine and anthranilate from L-kynurenine: step 1/1.</text>
</comment>
<dbReference type="GO" id="GO:0030429">
    <property type="term" value="F:kynureninase activity"/>
    <property type="evidence" value="ECO:0007669"/>
    <property type="project" value="UniProtKB-UniRule"/>
</dbReference>
<dbReference type="InterPro" id="IPR010111">
    <property type="entry name" value="Kynureninase"/>
</dbReference>
<keyword evidence="4 5" id="KW-0663">Pyridoxal phosphate</keyword>
<dbReference type="Pfam" id="PF00266">
    <property type="entry name" value="Aminotran_5"/>
    <property type="match status" value="1"/>
</dbReference>
<feature type="binding site" evidence="5">
    <location>
        <position position="165"/>
    </location>
    <ligand>
        <name>pyridoxal 5'-phosphate</name>
        <dbReference type="ChEBI" id="CHEBI:597326"/>
    </ligand>
</feature>
<dbReference type="InterPro" id="IPR015424">
    <property type="entry name" value="PyrdxlP-dep_Trfase"/>
</dbReference>
<comment type="cofactor">
    <cofactor evidence="5 6">
        <name>pyridoxal 5'-phosphate</name>
        <dbReference type="ChEBI" id="CHEBI:597326"/>
    </cofactor>
</comment>
<evidence type="ECO:0000313" key="10">
    <source>
        <dbReference type="Proteomes" id="UP000310108"/>
    </source>
</evidence>
<dbReference type="Pfam" id="PF22580">
    <property type="entry name" value="KYNU_C"/>
    <property type="match status" value="1"/>
</dbReference>
<comment type="caution">
    <text evidence="9">The sequence shown here is derived from an EMBL/GenBank/DDBJ whole genome shotgun (WGS) entry which is preliminary data.</text>
</comment>
<keyword evidence="3 5" id="KW-0378">Hydrolase</keyword>
<dbReference type="UniPathway" id="UPA00253">
    <property type="reaction ID" value="UER00329"/>
</dbReference>
<dbReference type="OrthoDB" id="5978656at2759"/>
<evidence type="ECO:0000256" key="6">
    <source>
        <dbReference type="PIRNR" id="PIRNR038800"/>
    </source>
</evidence>
<evidence type="ECO:0000256" key="3">
    <source>
        <dbReference type="ARBA" id="ARBA00022801"/>
    </source>
</evidence>
<feature type="binding site" evidence="5">
    <location>
        <begin position="193"/>
        <end position="196"/>
    </location>
    <ligand>
        <name>pyridoxal 5'-phosphate</name>
        <dbReference type="ChEBI" id="CHEBI:597326"/>
    </ligand>
</feature>